<evidence type="ECO:0000313" key="1">
    <source>
        <dbReference type="EMBL" id="CAK9185976.1"/>
    </source>
</evidence>
<keyword evidence="2" id="KW-1185">Reference proteome</keyword>
<gene>
    <name evidence="1" type="ORF">ILEXP_LOCUS56457</name>
</gene>
<name>A0ABC8UY06_9AQUA</name>
<feature type="non-terminal residue" evidence="1">
    <location>
        <position position="57"/>
    </location>
</feature>
<proteinExistence type="predicted"/>
<accession>A0ABC8UY06</accession>
<dbReference type="EMBL" id="CAUOFW020009501">
    <property type="protein sequence ID" value="CAK9185976.1"/>
    <property type="molecule type" value="Genomic_DNA"/>
</dbReference>
<comment type="caution">
    <text evidence="1">The sequence shown here is derived from an EMBL/GenBank/DDBJ whole genome shotgun (WGS) entry which is preliminary data.</text>
</comment>
<reference evidence="1 2" key="1">
    <citation type="submission" date="2024-02" db="EMBL/GenBank/DDBJ databases">
        <authorList>
            <person name="Vignale AGUSTIN F."/>
            <person name="Sosa J E."/>
            <person name="Modenutti C."/>
        </authorList>
    </citation>
    <scope>NUCLEOTIDE SEQUENCE [LARGE SCALE GENOMIC DNA]</scope>
</reference>
<organism evidence="1 2">
    <name type="scientific">Ilex paraguariensis</name>
    <name type="common">yerba mate</name>
    <dbReference type="NCBI Taxonomy" id="185542"/>
    <lineage>
        <taxon>Eukaryota</taxon>
        <taxon>Viridiplantae</taxon>
        <taxon>Streptophyta</taxon>
        <taxon>Embryophyta</taxon>
        <taxon>Tracheophyta</taxon>
        <taxon>Spermatophyta</taxon>
        <taxon>Magnoliopsida</taxon>
        <taxon>eudicotyledons</taxon>
        <taxon>Gunneridae</taxon>
        <taxon>Pentapetalae</taxon>
        <taxon>asterids</taxon>
        <taxon>campanulids</taxon>
        <taxon>Aquifoliales</taxon>
        <taxon>Aquifoliaceae</taxon>
        <taxon>Ilex</taxon>
    </lineage>
</organism>
<sequence>NFCGTKTSEIPVSEGQFCFRENYGLKPASFGRDSNGLSCALNEVVQLHSMVGFAIMA</sequence>
<feature type="non-terminal residue" evidence="1">
    <location>
        <position position="1"/>
    </location>
</feature>
<dbReference type="AlphaFoldDB" id="A0ABC8UY06"/>
<dbReference type="Proteomes" id="UP001642360">
    <property type="component" value="Unassembled WGS sequence"/>
</dbReference>
<evidence type="ECO:0000313" key="2">
    <source>
        <dbReference type="Proteomes" id="UP001642360"/>
    </source>
</evidence>
<protein>
    <submittedName>
        <fullName evidence="1">Uncharacterized protein</fullName>
    </submittedName>
</protein>